<feature type="domain" description="Fork-head" evidence="5">
    <location>
        <begin position="140"/>
        <end position="168"/>
    </location>
</feature>
<keyword evidence="7" id="KW-1185">Reference proteome</keyword>
<keyword evidence="3" id="KW-0539">Nucleus</keyword>
<feature type="DNA-binding region" description="Fork-head" evidence="3">
    <location>
        <begin position="140"/>
        <end position="168"/>
    </location>
</feature>
<evidence type="ECO:0000313" key="6">
    <source>
        <dbReference type="EMBL" id="KAG7324878.1"/>
    </source>
</evidence>
<dbReference type="GO" id="GO:0030154">
    <property type="term" value="P:cell differentiation"/>
    <property type="evidence" value="ECO:0007669"/>
    <property type="project" value="TreeGrafter"/>
</dbReference>
<dbReference type="InterPro" id="IPR050211">
    <property type="entry name" value="FOX_domain-containing"/>
</dbReference>
<dbReference type="GO" id="GO:0005634">
    <property type="term" value="C:nucleus"/>
    <property type="evidence" value="ECO:0007669"/>
    <property type="project" value="UniProtKB-SubCell"/>
</dbReference>
<dbReference type="Pfam" id="PF00250">
    <property type="entry name" value="Forkhead"/>
    <property type="match status" value="1"/>
</dbReference>
<dbReference type="SUPFAM" id="SSF46785">
    <property type="entry name" value="Winged helix' DNA-binding domain"/>
    <property type="match status" value="1"/>
</dbReference>
<comment type="caution">
    <text evidence="6">The sequence shown here is derived from an EMBL/GenBank/DDBJ whole genome shotgun (WGS) entry which is preliminary data.</text>
</comment>
<comment type="subcellular location">
    <subcellularLocation>
        <location evidence="1 3">Nucleus</location>
    </subcellularLocation>
</comment>
<evidence type="ECO:0000256" key="2">
    <source>
        <dbReference type="ARBA" id="ARBA00023125"/>
    </source>
</evidence>
<reference evidence="6 7" key="1">
    <citation type="submission" date="2021-06" db="EMBL/GenBank/DDBJ databases">
        <title>Chromosome-level genome assembly of the red-tail catfish (Hemibagrus wyckioides).</title>
        <authorList>
            <person name="Shao F."/>
        </authorList>
    </citation>
    <scope>NUCLEOTIDE SEQUENCE [LARGE SCALE GENOMIC DNA]</scope>
    <source>
        <strain evidence="6">EC202008001</strain>
        <tissue evidence="6">Blood</tissue>
    </source>
</reference>
<evidence type="ECO:0000256" key="1">
    <source>
        <dbReference type="ARBA" id="ARBA00004123"/>
    </source>
</evidence>
<dbReference type="GO" id="GO:0009653">
    <property type="term" value="P:anatomical structure morphogenesis"/>
    <property type="evidence" value="ECO:0007669"/>
    <property type="project" value="TreeGrafter"/>
</dbReference>
<dbReference type="GO" id="GO:0000978">
    <property type="term" value="F:RNA polymerase II cis-regulatory region sequence-specific DNA binding"/>
    <property type="evidence" value="ECO:0007669"/>
    <property type="project" value="TreeGrafter"/>
</dbReference>
<dbReference type="OrthoDB" id="5954824at2759"/>
<accession>A0A9D3NL09</accession>
<evidence type="ECO:0000313" key="7">
    <source>
        <dbReference type="Proteomes" id="UP000824219"/>
    </source>
</evidence>
<dbReference type="PROSITE" id="PS00657">
    <property type="entry name" value="FORK_HEAD_1"/>
    <property type="match status" value="1"/>
</dbReference>
<evidence type="ECO:0000256" key="3">
    <source>
        <dbReference type="PROSITE-ProRule" id="PRU00089"/>
    </source>
</evidence>
<gene>
    <name evidence="6" type="ORF">KOW79_011194</name>
</gene>
<sequence length="303" mass="32379">MSAFGQQPSPQQLSPVANPSAQDMLDMAAYCDNLSAYHHHHQQQQSAHHPSPRSSVHAQAYGLAEYAAPGANPYLWLNGPSIGTTSSPYLPGGANGASTYMQPGYGASQRQFLAPPAGFHGTDLGWLAVPGQQDLFKMVRPPYSYSALIAMAIQNAQGKKLTLSQIYQRKRKRRVDAVKTEDTSALKLADTASLAGVVQRSPSPSDPKSSPELTPCFSTFVSTMNSVVTGNGDGMRARDTGALLADLTRGREGVSPLSSYCPGESAPPSDPGHMNHRLSYYSPGLGNHFSVNNLIYSREGTEV</sequence>
<dbReference type="PANTHER" id="PTHR11829">
    <property type="entry name" value="FORKHEAD BOX PROTEIN"/>
    <property type="match status" value="1"/>
</dbReference>
<feature type="region of interest" description="Disordered" evidence="4">
    <location>
        <begin position="252"/>
        <end position="275"/>
    </location>
</feature>
<name>A0A9D3NL09_9TELE</name>
<keyword evidence="2 3" id="KW-0238">DNA-binding</keyword>
<evidence type="ECO:0000259" key="5">
    <source>
        <dbReference type="PROSITE" id="PS50039"/>
    </source>
</evidence>
<dbReference type="SMART" id="SM00339">
    <property type="entry name" value="FH"/>
    <property type="match status" value="1"/>
</dbReference>
<dbReference type="Gene3D" id="1.10.10.10">
    <property type="entry name" value="Winged helix-like DNA-binding domain superfamily/Winged helix DNA-binding domain"/>
    <property type="match status" value="1"/>
</dbReference>
<dbReference type="Proteomes" id="UP000824219">
    <property type="component" value="Linkage Group LG13"/>
</dbReference>
<dbReference type="InterPro" id="IPR001766">
    <property type="entry name" value="Fork_head_dom"/>
</dbReference>
<protein>
    <recommendedName>
        <fullName evidence="5">Fork-head domain-containing protein</fullName>
    </recommendedName>
</protein>
<proteinExistence type="predicted"/>
<organism evidence="6 7">
    <name type="scientific">Hemibagrus wyckioides</name>
    <dbReference type="NCBI Taxonomy" id="337641"/>
    <lineage>
        <taxon>Eukaryota</taxon>
        <taxon>Metazoa</taxon>
        <taxon>Chordata</taxon>
        <taxon>Craniata</taxon>
        <taxon>Vertebrata</taxon>
        <taxon>Euteleostomi</taxon>
        <taxon>Actinopterygii</taxon>
        <taxon>Neopterygii</taxon>
        <taxon>Teleostei</taxon>
        <taxon>Ostariophysi</taxon>
        <taxon>Siluriformes</taxon>
        <taxon>Bagridae</taxon>
        <taxon>Hemibagrus</taxon>
    </lineage>
</organism>
<dbReference type="InterPro" id="IPR036388">
    <property type="entry name" value="WH-like_DNA-bd_sf"/>
</dbReference>
<dbReference type="EMBL" id="JAHKSW010000013">
    <property type="protein sequence ID" value="KAG7324878.1"/>
    <property type="molecule type" value="Genomic_DNA"/>
</dbReference>
<dbReference type="AlphaFoldDB" id="A0A9D3NL09"/>
<dbReference type="InterPro" id="IPR018122">
    <property type="entry name" value="TF_fork_head_CS_1"/>
</dbReference>
<dbReference type="GO" id="GO:0000981">
    <property type="term" value="F:DNA-binding transcription factor activity, RNA polymerase II-specific"/>
    <property type="evidence" value="ECO:0007669"/>
    <property type="project" value="TreeGrafter"/>
</dbReference>
<dbReference type="InterPro" id="IPR036390">
    <property type="entry name" value="WH_DNA-bd_sf"/>
</dbReference>
<dbReference type="PANTHER" id="PTHR11829:SF406">
    <property type="entry name" value="FORKHEAD BOX PROTEIN I2"/>
    <property type="match status" value="1"/>
</dbReference>
<dbReference type="PROSITE" id="PS50039">
    <property type="entry name" value="FORK_HEAD_3"/>
    <property type="match status" value="1"/>
</dbReference>
<evidence type="ECO:0000256" key="4">
    <source>
        <dbReference type="SAM" id="MobiDB-lite"/>
    </source>
</evidence>